<feature type="binding site" evidence="7">
    <location>
        <position position="84"/>
    </location>
    <ligand>
        <name>Zn(2+)</name>
        <dbReference type="ChEBI" id="CHEBI:29105"/>
    </ligand>
</feature>
<keyword evidence="7" id="KW-0479">Metal-binding</keyword>
<comment type="cofactor">
    <cofactor evidence="7">
        <name>Zn(2+)</name>
        <dbReference type="ChEBI" id="CHEBI:29105"/>
    </cofactor>
    <text evidence="7">Binds 1 zinc ion per subunit.</text>
</comment>
<dbReference type="CDD" id="cd07153">
    <property type="entry name" value="Fur_like"/>
    <property type="match status" value="1"/>
</dbReference>
<protein>
    <submittedName>
        <fullName evidence="8">Transcriptional repressor</fullName>
    </submittedName>
</protein>
<dbReference type="Gene3D" id="3.30.1490.190">
    <property type="match status" value="1"/>
</dbReference>
<evidence type="ECO:0000256" key="4">
    <source>
        <dbReference type="ARBA" id="ARBA00023015"/>
    </source>
</evidence>
<feature type="binding site" evidence="7">
    <location>
        <position position="81"/>
    </location>
    <ligand>
        <name>Zn(2+)</name>
        <dbReference type="ChEBI" id="CHEBI:29105"/>
    </ligand>
</feature>
<evidence type="ECO:0000256" key="7">
    <source>
        <dbReference type="PIRSR" id="PIRSR602481-1"/>
    </source>
</evidence>
<name>A0A9E2L1V8_9SPIR</name>
<dbReference type="Proteomes" id="UP000823914">
    <property type="component" value="Unassembled WGS sequence"/>
</dbReference>
<dbReference type="GO" id="GO:0045892">
    <property type="term" value="P:negative regulation of DNA-templated transcription"/>
    <property type="evidence" value="ECO:0007669"/>
    <property type="project" value="TreeGrafter"/>
</dbReference>
<reference evidence="8" key="1">
    <citation type="journal article" date="2021" name="PeerJ">
        <title>Extensive microbial diversity within the chicken gut microbiome revealed by metagenomics and culture.</title>
        <authorList>
            <person name="Gilroy R."/>
            <person name="Ravi A."/>
            <person name="Getino M."/>
            <person name="Pursley I."/>
            <person name="Horton D.L."/>
            <person name="Alikhan N.F."/>
            <person name="Baker D."/>
            <person name="Gharbi K."/>
            <person name="Hall N."/>
            <person name="Watson M."/>
            <person name="Adriaenssens E.M."/>
            <person name="Foster-Nyarko E."/>
            <person name="Jarju S."/>
            <person name="Secka A."/>
            <person name="Antonio M."/>
            <person name="Oren A."/>
            <person name="Chaudhuri R.R."/>
            <person name="La Ragione R."/>
            <person name="Hildebrand F."/>
            <person name="Pallen M.J."/>
        </authorList>
    </citation>
    <scope>NUCLEOTIDE SEQUENCE</scope>
    <source>
        <strain evidence="8">Gambia15-2214</strain>
    </source>
</reference>
<keyword evidence="2" id="KW-0678">Repressor</keyword>
<evidence type="ECO:0000313" key="9">
    <source>
        <dbReference type="Proteomes" id="UP000823914"/>
    </source>
</evidence>
<evidence type="ECO:0000256" key="2">
    <source>
        <dbReference type="ARBA" id="ARBA00022491"/>
    </source>
</evidence>
<evidence type="ECO:0000256" key="1">
    <source>
        <dbReference type="ARBA" id="ARBA00007957"/>
    </source>
</evidence>
<dbReference type="Pfam" id="PF01475">
    <property type="entry name" value="FUR"/>
    <property type="match status" value="1"/>
</dbReference>
<keyword evidence="3 7" id="KW-0862">Zinc</keyword>
<reference evidence="8" key="2">
    <citation type="submission" date="2021-04" db="EMBL/GenBank/DDBJ databases">
        <authorList>
            <person name="Gilroy R."/>
        </authorList>
    </citation>
    <scope>NUCLEOTIDE SEQUENCE</scope>
    <source>
        <strain evidence="8">Gambia15-2214</strain>
    </source>
</reference>
<dbReference type="InterPro" id="IPR036388">
    <property type="entry name" value="WH-like_DNA-bd_sf"/>
</dbReference>
<keyword evidence="5" id="KW-0238">DNA-binding</keyword>
<dbReference type="AlphaFoldDB" id="A0A9E2L1V8"/>
<dbReference type="GO" id="GO:0008270">
    <property type="term" value="F:zinc ion binding"/>
    <property type="evidence" value="ECO:0007669"/>
    <property type="project" value="TreeGrafter"/>
</dbReference>
<evidence type="ECO:0000313" key="8">
    <source>
        <dbReference type="EMBL" id="MBU3850179.1"/>
    </source>
</evidence>
<dbReference type="GO" id="GO:0000976">
    <property type="term" value="F:transcription cis-regulatory region binding"/>
    <property type="evidence" value="ECO:0007669"/>
    <property type="project" value="TreeGrafter"/>
</dbReference>
<evidence type="ECO:0000256" key="6">
    <source>
        <dbReference type="ARBA" id="ARBA00023163"/>
    </source>
</evidence>
<evidence type="ECO:0000256" key="3">
    <source>
        <dbReference type="ARBA" id="ARBA00022833"/>
    </source>
</evidence>
<dbReference type="GO" id="GO:1900376">
    <property type="term" value="P:regulation of secondary metabolite biosynthetic process"/>
    <property type="evidence" value="ECO:0007669"/>
    <property type="project" value="TreeGrafter"/>
</dbReference>
<proteinExistence type="inferred from homology"/>
<comment type="similarity">
    <text evidence="1">Belongs to the Fur family.</text>
</comment>
<dbReference type="InterPro" id="IPR043135">
    <property type="entry name" value="Fur_C"/>
</dbReference>
<accession>A0A9E2L1V8</accession>
<dbReference type="PANTHER" id="PTHR33202:SF7">
    <property type="entry name" value="FERRIC UPTAKE REGULATION PROTEIN"/>
    <property type="match status" value="1"/>
</dbReference>
<dbReference type="SUPFAM" id="SSF46785">
    <property type="entry name" value="Winged helix' DNA-binding domain"/>
    <property type="match status" value="1"/>
</dbReference>
<feature type="binding site" evidence="7">
    <location>
        <position position="124"/>
    </location>
    <ligand>
        <name>Zn(2+)</name>
        <dbReference type="ChEBI" id="CHEBI:29105"/>
    </ligand>
</feature>
<dbReference type="InterPro" id="IPR002481">
    <property type="entry name" value="FUR"/>
</dbReference>
<keyword evidence="4" id="KW-0805">Transcription regulation</keyword>
<keyword evidence="6" id="KW-0804">Transcription</keyword>
<feature type="binding site" evidence="7">
    <location>
        <position position="121"/>
    </location>
    <ligand>
        <name>Zn(2+)</name>
        <dbReference type="ChEBI" id="CHEBI:29105"/>
    </ligand>
</feature>
<dbReference type="GO" id="GO:0003700">
    <property type="term" value="F:DNA-binding transcription factor activity"/>
    <property type="evidence" value="ECO:0007669"/>
    <property type="project" value="InterPro"/>
</dbReference>
<comment type="caution">
    <text evidence="8">The sequence shown here is derived from an EMBL/GenBank/DDBJ whole genome shotgun (WGS) entry which is preliminary data.</text>
</comment>
<sequence>MIQRNTIQCSVVLETVQKMQCHPSADEVYDEVVQHHPSISKGTVYRNLNRLVDMGRLGKIEVPDGADRFDHICTKHYHVRCEKCGKVFDVDMEYVPDFESGIKDTHGFDFTGCDIMFRGICPLCKAKEQ</sequence>
<dbReference type="Gene3D" id="1.10.10.10">
    <property type="entry name" value="Winged helix-like DNA-binding domain superfamily/Winged helix DNA-binding domain"/>
    <property type="match status" value="1"/>
</dbReference>
<dbReference type="InterPro" id="IPR036390">
    <property type="entry name" value="WH_DNA-bd_sf"/>
</dbReference>
<evidence type="ECO:0000256" key="5">
    <source>
        <dbReference type="ARBA" id="ARBA00023125"/>
    </source>
</evidence>
<dbReference type="EMBL" id="JAHLFV010000153">
    <property type="protein sequence ID" value="MBU3850179.1"/>
    <property type="molecule type" value="Genomic_DNA"/>
</dbReference>
<gene>
    <name evidence="8" type="ORF">IAA16_06395</name>
</gene>
<dbReference type="PANTHER" id="PTHR33202">
    <property type="entry name" value="ZINC UPTAKE REGULATION PROTEIN"/>
    <property type="match status" value="1"/>
</dbReference>
<organism evidence="8 9">
    <name type="scientific">Candidatus Treponema excrementipullorum</name>
    <dbReference type="NCBI Taxonomy" id="2838768"/>
    <lineage>
        <taxon>Bacteria</taxon>
        <taxon>Pseudomonadati</taxon>
        <taxon>Spirochaetota</taxon>
        <taxon>Spirochaetia</taxon>
        <taxon>Spirochaetales</taxon>
        <taxon>Treponemataceae</taxon>
        <taxon>Treponema</taxon>
    </lineage>
</organism>